<evidence type="ECO:0000313" key="9">
    <source>
        <dbReference type="EMBL" id="KAH3796505.1"/>
    </source>
</evidence>
<dbReference type="Pfam" id="PF01120">
    <property type="entry name" value="Alpha_L_fucos"/>
    <property type="match status" value="1"/>
</dbReference>
<comment type="caution">
    <text evidence="9">The sequence shown here is derived from an EMBL/GenBank/DDBJ whole genome shotgun (WGS) entry which is preliminary data.</text>
</comment>
<evidence type="ECO:0000256" key="5">
    <source>
        <dbReference type="ARBA" id="ARBA00022801"/>
    </source>
</evidence>
<dbReference type="InterPro" id="IPR057739">
    <property type="entry name" value="Glyco_hydro_29_N"/>
</dbReference>
<evidence type="ECO:0000256" key="4">
    <source>
        <dbReference type="ARBA" id="ARBA00022729"/>
    </source>
</evidence>
<dbReference type="Proteomes" id="UP000828390">
    <property type="component" value="Unassembled WGS sequence"/>
</dbReference>
<evidence type="ECO:0000256" key="7">
    <source>
        <dbReference type="SAM" id="Phobius"/>
    </source>
</evidence>
<evidence type="ECO:0000256" key="1">
    <source>
        <dbReference type="ARBA" id="ARBA00004071"/>
    </source>
</evidence>
<reference evidence="9" key="2">
    <citation type="submission" date="2020-11" db="EMBL/GenBank/DDBJ databases">
        <authorList>
            <person name="McCartney M.A."/>
            <person name="Auch B."/>
            <person name="Kono T."/>
            <person name="Mallez S."/>
            <person name="Becker A."/>
            <person name="Gohl D.M."/>
            <person name="Silverstein K.A.T."/>
            <person name="Koren S."/>
            <person name="Bechman K.B."/>
            <person name="Herman A."/>
            <person name="Abrahante J.E."/>
            <person name="Garbe J."/>
        </authorList>
    </citation>
    <scope>NUCLEOTIDE SEQUENCE</scope>
    <source>
        <strain evidence="9">Duluth1</strain>
        <tissue evidence="9">Whole animal</tissue>
    </source>
</reference>
<dbReference type="Gene3D" id="3.20.20.80">
    <property type="entry name" value="Glycosidases"/>
    <property type="match status" value="1"/>
</dbReference>
<keyword evidence="5" id="KW-0378">Hydrolase</keyword>
<keyword evidence="7" id="KW-0472">Membrane</keyword>
<evidence type="ECO:0000256" key="3">
    <source>
        <dbReference type="ARBA" id="ARBA00012662"/>
    </source>
</evidence>
<accession>A0A9D4J307</accession>
<dbReference type="SUPFAM" id="SSF51445">
    <property type="entry name" value="(Trans)glycosidases"/>
    <property type="match status" value="1"/>
</dbReference>
<dbReference type="InterPro" id="IPR016286">
    <property type="entry name" value="FUC_metazoa-typ"/>
</dbReference>
<keyword evidence="10" id="KW-1185">Reference proteome</keyword>
<dbReference type="PANTHER" id="PTHR10030">
    <property type="entry name" value="ALPHA-L-FUCOSIDASE"/>
    <property type="match status" value="1"/>
</dbReference>
<dbReference type="PANTHER" id="PTHR10030:SF37">
    <property type="entry name" value="ALPHA-L-FUCOSIDASE-RELATED"/>
    <property type="match status" value="1"/>
</dbReference>
<dbReference type="SMART" id="SM00812">
    <property type="entry name" value="Alpha_L_fucos"/>
    <property type="match status" value="1"/>
</dbReference>
<reference evidence="9" key="1">
    <citation type="journal article" date="2019" name="bioRxiv">
        <title>The Genome of the Zebra Mussel, Dreissena polymorpha: A Resource for Invasive Species Research.</title>
        <authorList>
            <person name="McCartney M.A."/>
            <person name="Auch B."/>
            <person name="Kono T."/>
            <person name="Mallez S."/>
            <person name="Zhang Y."/>
            <person name="Obille A."/>
            <person name="Becker A."/>
            <person name="Abrahante J.E."/>
            <person name="Garbe J."/>
            <person name="Badalamenti J.P."/>
            <person name="Herman A."/>
            <person name="Mangelson H."/>
            <person name="Liachko I."/>
            <person name="Sullivan S."/>
            <person name="Sone E.D."/>
            <person name="Koren S."/>
            <person name="Silverstein K.A.T."/>
            <person name="Beckman K.B."/>
            <person name="Gohl D.M."/>
        </authorList>
    </citation>
    <scope>NUCLEOTIDE SEQUENCE</scope>
    <source>
        <strain evidence="9">Duluth1</strain>
        <tissue evidence="9">Whole animal</tissue>
    </source>
</reference>
<keyword evidence="7" id="KW-1133">Transmembrane helix</keyword>
<evidence type="ECO:0000313" key="10">
    <source>
        <dbReference type="Proteomes" id="UP000828390"/>
    </source>
</evidence>
<keyword evidence="6" id="KW-0326">Glycosidase</keyword>
<evidence type="ECO:0000259" key="8">
    <source>
        <dbReference type="Pfam" id="PF01120"/>
    </source>
</evidence>
<dbReference type="InterPro" id="IPR000933">
    <property type="entry name" value="Glyco_hydro_29"/>
</dbReference>
<dbReference type="InterPro" id="IPR017853">
    <property type="entry name" value="GH"/>
</dbReference>
<dbReference type="GO" id="GO:0006004">
    <property type="term" value="P:fucose metabolic process"/>
    <property type="evidence" value="ECO:0007669"/>
    <property type="project" value="InterPro"/>
</dbReference>
<keyword evidence="4" id="KW-0732">Signal</keyword>
<feature type="non-terminal residue" evidence="9">
    <location>
        <position position="217"/>
    </location>
</feature>
<keyword evidence="7" id="KW-0812">Transmembrane</keyword>
<dbReference type="GO" id="GO:0016139">
    <property type="term" value="P:glycoside catabolic process"/>
    <property type="evidence" value="ECO:0007669"/>
    <property type="project" value="TreeGrafter"/>
</dbReference>
<dbReference type="GO" id="GO:0005764">
    <property type="term" value="C:lysosome"/>
    <property type="evidence" value="ECO:0007669"/>
    <property type="project" value="TreeGrafter"/>
</dbReference>
<gene>
    <name evidence="9" type="ORF">DPMN_150074</name>
</gene>
<evidence type="ECO:0000256" key="2">
    <source>
        <dbReference type="ARBA" id="ARBA00007951"/>
    </source>
</evidence>
<proteinExistence type="inferred from homology"/>
<comment type="similarity">
    <text evidence="2">Belongs to the glycosyl hydrolase 29 family.</text>
</comment>
<feature type="domain" description="Glycoside hydrolase family 29 N-terminal" evidence="8">
    <location>
        <begin position="1"/>
        <end position="206"/>
    </location>
</feature>
<dbReference type="AlphaFoldDB" id="A0A9D4J307"/>
<dbReference type="EC" id="3.2.1.51" evidence="3"/>
<evidence type="ECO:0000256" key="6">
    <source>
        <dbReference type="ARBA" id="ARBA00023295"/>
    </source>
</evidence>
<organism evidence="9 10">
    <name type="scientific">Dreissena polymorpha</name>
    <name type="common">Zebra mussel</name>
    <name type="synonym">Mytilus polymorpha</name>
    <dbReference type="NCBI Taxonomy" id="45954"/>
    <lineage>
        <taxon>Eukaryota</taxon>
        <taxon>Metazoa</taxon>
        <taxon>Spiralia</taxon>
        <taxon>Lophotrochozoa</taxon>
        <taxon>Mollusca</taxon>
        <taxon>Bivalvia</taxon>
        <taxon>Autobranchia</taxon>
        <taxon>Heteroconchia</taxon>
        <taxon>Euheterodonta</taxon>
        <taxon>Imparidentia</taxon>
        <taxon>Neoheterodontei</taxon>
        <taxon>Myida</taxon>
        <taxon>Dreissenoidea</taxon>
        <taxon>Dreissenidae</taxon>
        <taxon>Dreissena</taxon>
    </lineage>
</organism>
<feature type="transmembrane region" description="Helical" evidence="7">
    <location>
        <begin position="12"/>
        <end position="34"/>
    </location>
</feature>
<dbReference type="EMBL" id="JAIWYP010000007">
    <property type="protein sequence ID" value="KAH3796505.1"/>
    <property type="molecule type" value="Genomic_DNA"/>
</dbReference>
<sequence>PLPSWYDESKIGIFLHWGVFSVPSYGSAWFWYYWKTGVKRYVDFMAKNYRPDFTYADFAPDFTAELFDPNDWADLFKASGARYVVLTSKHHEGFTNWPSKYSFNWNSMDVGPKRDLVGELASAIRSRTNIHYGLYHSLFEFFHPLYLKDKENNFKTRDFATTKAIPELYELVYNYKPEVIWSDGDWEALDTYWNSMGFLAWLYNDSIHASSGIGRTP</sequence>
<dbReference type="GO" id="GO:0004560">
    <property type="term" value="F:alpha-L-fucosidase activity"/>
    <property type="evidence" value="ECO:0007669"/>
    <property type="project" value="UniProtKB-EC"/>
</dbReference>
<protein>
    <recommendedName>
        <fullName evidence="3">alpha-L-fucosidase</fullName>
        <ecNumber evidence="3">3.2.1.51</ecNumber>
    </recommendedName>
</protein>
<dbReference type="PRINTS" id="PR00741">
    <property type="entry name" value="GLHYDRLASE29"/>
</dbReference>
<name>A0A9D4J307_DREPO</name>
<comment type="function">
    <text evidence="1">Alpha-L-fucosidase is responsible for hydrolyzing the alpha-1,6-linked fucose joined to the reducing-end N-acetylglucosamine of the carbohydrate moieties of glycoproteins.</text>
</comment>